<dbReference type="Proteomes" id="UP001207468">
    <property type="component" value="Unassembled WGS sequence"/>
</dbReference>
<organism evidence="1 2">
    <name type="scientific">Russula earlei</name>
    <dbReference type="NCBI Taxonomy" id="71964"/>
    <lineage>
        <taxon>Eukaryota</taxon>
        <taxon>Fungi</taxon>
        <taxon>Dikarya</taxon>
        <taxon>Basidiomycota</taxon>
        <taxon>Agaricomycotina</taxon>
        <taxon>Agaricomycetes</taxon>
        <taxon>Russulales</taxon>
        <taxon>Russulaceae</taxon>
        <taxon>Russula</taxon>
    </lineage>
</organism>
<accession>A0ACC0UFS4</accession>
<name>A0ACC0UFS4_9AGAM</name>
<evidence type="ECO:0000313" key="2">
    <source>
        <dbReference type="Proteomes" id="UP001207468"/>
    </source>
</evidence>
<keyword evidence="2" id="KW-1185">Reference proteome</keyword>
<proteinExistence type="predicted"/>
<dbReference type="EMBL" id="JAGFNK010000042">
    <property type="protein sequence ID" value="KAI9510476.1"/>
    <property type="molecule type" value="Genomic_DNA"/>
</dbReference>
<reference evidence="1" key="1">
    <citation type="submission" date="2021-03" db="EMBL/GenBank/DDBJ databases">
        <title>Evolutionary priming and transition to the ectomycorrhizal habit in an iconic lineage of mushroom-forming fungi: is preadaptation a requirement?</title>
        <authorList>
            <consortium name="DOE Joint Genome Institute"/>
            <person name="Looney B.P."/>
            <person name="Miyauchi S."/>
            <person name="Morin E."/>
            <person name="Drula E."/>
            <person name="Courty P.E."/>
            <person name="Chicoki N."/>
            <person name="Fauchery L."/>
            <person name="Kohler A."/>
            <person name="Kuo A."/>
            <person name="LaButti K."/>
            <person name="Pangilinan J."/>
            <person name="Lipzen A."/>
            <person name="Riley R."/>
            <person name="Andreopoulos W."/>
            <person name="He G."/>
            <person name="Johnson J."/>
            <person name="Barry K.W."/>
            <person name="Grigoriev I.V."/>
            <person name="Nagy L."/>
            <person name="Hibbett D."/>
            <person name="Henrissat B."/>
            <person name="Matheny P.B."/>
            <person name="Labbe J."/>
            <person name="Martin A.F."/>
        </authorList>
    </citation>
    <scope>NUCLEOTIDE SEQUENCE</scope>
    <source>
        <strain evidence="1">BPL698</strain>
    </source>
</reference>
<protein>
    <submittedName>
        <fullName evidence="1">Uncharacterized protein</fullName>
    </submittedName>
</protein>
<gene>
    <name evidence="1" type="ORF">F5148DRAFT_583179</name>
</gene>
<comment type="caution">
    <text evidence="1">The sequence shown here is derived from an EMBL/GenBank/DDBJ whole genome shotgun (WGS) entry which is preliminary data.</text>
</comment>
<sequence length="367" mass="41008">MDTIARCRGSISLARRAPDDVLAIIFEHCAAGGWANAPLVLSHVCAKWRRASFVPRVWSHIHLTSESLHPVAKTRLWLSRALQSPLFVTVDVRVLKPHILDAFGLILGHAPQWRTLTLNTRFVQQANDIISKCIHFHIPYLHTLDITSFSIGFATEQGVDELAGLHDAFADASSLSHIRVVSNRFPPSLPQTVAELSLELHDVVSSSPSLSAILQILGTLPALRSLTFVITPPFAGIIYNDEHRAQETCLHYLERLIIDAPPVFDKFLQHIQTPALQYLHLRSIGPPLGRPHEGIGQALFQFIRSSNPPIKVLELHDVDIRDDFEQCFLSMPLLEELRLHGTELSNDALLSLLPTGACPRFKRIDLR</sequence>
<evidence type="ECO:0000313" key="1">
    <source>
        <dbReference type="EMBL" id="KAI9510476.1"/>
    </source>
</evidence>